<protein>
    <submittedName>
        <fullName evidence="1">Uncharacterized protein</fullName>
    </submittedName>
</protein>
<dbReference type="AlphaFoldDB" id="A0A1Y3MGT2"/>
<gene>
    <name evidence="1" type="ORF">BW425_09430</name>
</gene>
<dbReference type="EMBL" id="MWPX01000008">
    <property type="protein sequence ID" value="OUM49024.1"/>
    <property type="molecule type" value="Genomic_DNA"/>
</dbReference>
<proteinExistence type="predicted"/>
<comment type="caution">
    <text evidence="1">The sequence shown here is derived from an EMBL/GenBank/DDBJ whole genome shotgun (WGS) entry which is preliminary data.</text>
</comment>
<accession>A0A1Y3MGT2</accession>
<reference evidence="1 2" key="1">
    <citation type="submission" date="2017-02" db="EMBL/GenBank/DDBJ databases">
        <title>Bacillus pseudomycoides isolate FSL K6-0042.</title>
        <authorList>
            <person name="Kovac J."/>
        </authorList>
    </citation>
    <scope>NUCLEOTIDE SEQUENCE [LARGE SCALE GENOMIC DNA]</scope>
    <source>
        <strain evidence="1 2">FSL K6-0042</strain>
    </source>
</reference>
<name>A0A1Y3MGT2_9BACI</name>
<evidence type="ECO:0000313" key="1">
    <source>
        <dbReference type="EMBL" id="OUM49024.1"/>
    </source>
</evidence>
<sequence>MKAVTSRYCKEFILKGTDECAFLPLQWNVDIIQRWFFYGSKNSKRMFSGFYRGDCCTAARNCIWDCRNGDI</sequence>
<dbReference type="Proteomes" id="UP000195321">
    <property type="component" value="Unassembled WGS sequence"/>
</dbReference>
<organism evidence="1 2">
    <name type="scientific">Bacillus pseudomycoides</name>
    <dbReference type="NCBI Taxonomy" id="64104"/>
    <lineage>
        <taxon>Bacteria</taxon>
        <taxon>Bacillati</taxon>
        <taxon>Bacillota</taxon>
        <taxon>Bacilli</taxon>
        <taxon>Bacillales</taxon>
        <taxon>Bacillaceae</taxon>
        <taxon>Bacillus</taxon>
        <taxon>Bacillus cereus group</taxon>
    </lineage>
</organism>
<evidence type="ECO:0000313" key="2">
    <source>
        <dbReference type="Proteomes" id="UP000195321"/>
    </source>
</evidence>